<reference evidence="3" key="1">
    <citation type="submission" date="2016-10" db="EMBL/GenBank/DDBJ databases">
        <authorList>
            <person name="Varghese N."/>
            <person name="Submissions S."/>
        </authorList>
    </citation>
    <scope>NUCLEOTIDE SEQUENCE [LARGE SCALE GENOMIC DNA]</scope>
    <source>
        <strain evidence="3">DSM 1551</strain>
    </source>
</reference>
<protein>
    <submittedName>
        <fullName evidence="2">Uncharacterized protein</fullName>
    </submittedName>
</protein>
<dbReference type="RefSeq" id="WP_092351422.1">
    <property type="nucleotide sequence ID" value="NZ_FOIN01000001.1"/>
</dbReference>
<sequence length="68" mass="8036">MSNLTYLQMFVIVLLIPTLTITLVCCLVDWKIEKTIVKYQILFKIFNLIIFIIVGKIYIKSVFSFIFK</sequence>
<keyword evidence="3" id="KW-1185">Reference proteome</keyword>
<keyword evidence="1" id="KW-0812">Transmembrane</keyword>
<keyword evidence="1" id="KW-1133">Transmembrane helix</keyword>
<dbReference type="GeneID" id="78287168"/>
<evidence type="ECO:0000313" key="2">
    <source>
        <dbReference type="EMBL" id="SET06276.1"/>
    </source>
</evidence>
<accession>A0A1I0BHA4</accession>
<evidence type="ECO:0000313" key="3">
    <source>
        <dbReference type="Proteomes" id="UP000198558"/>
    </source>
</evidence>
<dbReference type="AlphaFoldDB" id="A0A1I0BHA4"/>
<feature type="transmembrane region" description="Helical" evidence="1">
    <location>
        <begin position="6"/>
        <end position="29"/>
    </location>
</feature>
<keyword evidence="1" id="KW-0472">Membrane</keyword>
<organism evidence="2 3">
    <name type="scientific">Thomasclavelia cocleata</name>
    <dbReference type="NCBI Taxonomy" id="69824"/>
    <lineage>
        <taxon>Bacteria</taxon>
        <taxon>Bacillati</taxon>
        <taxon>Bacillota</taxon>
        <taxon>Erysipelotrichia</taxon>
        <taxon>Erysipelotrichales</taxon>
        <taxon>Coprobacillaceae</taxon>
        <taxon>Thomasclavelia</taxon>
    </lineage>
</organism>
<evidence type="ECO:0000256" key="1">
    <source>
        <dbReference type="SAM" id="Phobius"/>
    </source>
</evidence>
<proteinExistence type="predicted"/>
<gene>
    <name evidence="2" type="ORF">SAMN04489758_101124</name>
</gene>
<dbReference type="EMBL" id="FOIN01000001">
    <property type="protein sequence ID" value="SET06276.1"/>
    <property type="molecule type" value="Genomic_DNA"/>
</dbReference>
<feature type="transmembrane region" description="Helical" evidence="1">
    <location>
        <begin position="41"/>
        <end position="59"/>
    </location>
</feature>
<dbReference type="Proteomes" id="UP000198558">
    <property type="component" value="Unassembled WGS sequence"/>
</dbReference>
<name>A0A1I0BHA4_9FIRM</name>